<dbReference type="PANTHER" id="PTHR30461:SF23">
    <property type="entry name" value="DNA RECOMBINASE-RELATED"/>
    <property type="match status" value="1"/>
</dbReference>
<dbReference type="SMART" id="SM00857">
    <property type="entry name" value="Resolvase"/>
    <property type="match status" value="1"/>
</dbReference>
<proteinExistence type="predicted"/>
<feature type="domain" description="Recombinase" evidence="2">
    <location>
        <begin position="170"/>
        <end position="278"/>
    </location>
</feature>
<sequence length="457" mass="49788">MAVLDEADAVGALYCCVPRRGDEDQTPVDVQERQGRKYAAGIGITVPAHLVFADQRRSVWNPGSVRPGWSALLTAVRSGRVPAVVVIKPAMLVRHRSADAVELLIAAQEHGVELYSMGDALDLSDPEGRETALSQARQHAGKAASLSKTVQKLRRQNADDGRPHGGGRRAYGYGPGMRPLIIDEAETVREMYARYLAGESLRAIAGDLNTRGIPTVTGAKWTTGGVSRILVAPRYAGLRVFQGGVESIDGLRQAVWEPCVDIEDWRRAQAERAARSAATDHRPRADYLLTGLVVCERCRDHMVGSIVGDYRMYACPSKNKPLPDRCNRYIAAKSLEDHVQQAAVDLLENTGTTPAPSDLPVTVRRGPVGTPGHPDRFRTGHGRVETQSANVLEGVITGPEAPAAWQRLPEPRRRALLRYLFASIEIGAKTTSRSVFDTSRIKILPGVPLNERLVEDA</sequence>
<dbReference type="Gene3D" id="3.90.1750.20">
    <property type="entry name" value="Putative Large Serine Recombinase, Chain B, Domain 2"/>
    <property type="match status" value="1"/>
</dbReference>
<dbReference type="Proteomes" id="UP000000851">
    <property type="component" value="Chromosome"/>
</dbReference>
<dbReference type="GO" id="GO:0000150">
    <property type="term" value="F:DNA strand exchange activity"/>
    <property type="evidence" value="ECO:0007669"/>
    <property type="project" value="InterPro"/>
</dbReference>
<dbReference type="EMBL" id="CP001700">
    <property type="protein sequence ID" value="ACU73010.1"/>
    <property type="molecule type" value="Genomic_DNA"/>
</dbReference>
<evidence type="ECO:0000313" key="4">
    <source>
        <dbReference type="Proteomes" id="UP000000851"/>
    </source>
</evidence>
<dbReference type="InterPro" id="IPR025827">
    <property type="entry name" value="Zn_ribbon_recom_dom"/>
</dbReference>
<dbReference type="RefSeq" id="WP_015792739.1">
    <property type="nucleotide sequence ID" value="NC_013131.1"/>
</dbReference>
<dbReference type="AlphaFoldDB" id="C7QGG5"/>
<dbReference type="OrthoDB" id="4500247at2"/>
<dbReference type="Pfam" id="PF07508">
    <property type="entry name" value="Recombinase"/>
    <property type="match status" value="1"/>
</dbReference>
<dbReference type="STRING" id="479433.Caci_4146"/>
<dbReference type="KEGG" id="cai:Caci_4146"/>
<dbReference type="GO" id="GO:0003677">
    <property type="term" value="F:DNA binding"/>
    <property type="evidence" value="ECO:0007669"/>
    <property type="project" value="InterPro"/>
</dbReference>
<dbReference type="PROSITE" id="PS51737">
    <property type="entry name" value="RECOMBINASE_DNA_BIND"/>
    <property type="match status" value="1"/>
</dbReference>
<dbReference type="HOGENOM" id="CLU_010686_18_18_11"/>
<accession>C7QGG5</accession>
<dbReference type="eggNOG" id="COG1961">
    <property type="taxonomic scope" value="Bacteria"/>
</dbReference>
<dbReference type="SUPFAM" id="SSF53041">
    <property type="entry name" value="Resolvase-like"/>
    <property type="match status" value="1"/>
</dbReference>
<dbReference type="PANTHER" id="PTHR30461">
    <property type="entry name" value="DNA-INVERTASE FROM LAMBDOID PROPHAGE"/>
    <property type="match status" value="1"/>
</dbReference>
<dbReference type="Pfam" id="PF00239">
    <property type="entry name" value="Resolvase"/>
    <property type="match status" value="1"/>
</dbReference>
<gene>
    <name evidence="3" type="ordered locus">Caci_4146</name>
</gene>
<dbReference type="InterPro" id="IPR036162">
    <property type="entry name" value="Resolvase-like_N_sf"/>
</dbReference>
<reference evidence="3 4" key="1">
    <citation type="journal article" date="2009" name="Stand. Genomic Sci.">
        <title>Complete genome sequence of Catenulispora acidiphila type strain (ID 139908).</title>
        <authorList>
            <person name="Copeland A."/>
            <person name="Lapidus A."/>
            <person name="Glavina Del Rio T."/>
            <person name="Nolan M."/>
            <person name="Lucas S."/>
            <person name="Chen F."/>
            <person name="Tice H."/>
            <person name="Cheng J.F."/>
            <person name="Bruce D."/>
            <person name="Goodwin L."/>
            <person name="Pitluck S."/>
            <person name="Mikhailova N."/>
            <person name="Pati A."/>
            <person name="Ivanova N."/>
            <person name="Mavromatis K."/>
            <person name="Chen A."/>
            <person name="Palaniappan K."/>
            <person name="Chain P."/>
            <person name="Land M."/>
            <person name="Hauser L."/>
            <person name="Chang Y.J."/>
            <person name="Jeffries C.D."/>
            <person name="Chertkov O."/>
            <person name="Brettin T."/>
            <person name="Detter J.C."/>
            <person name="Han C."/>
            <person name="Ali Z."/>
            <person name="Tindall B.J."/>
            <person name="Goker M."/>
            <person name="Bristow J."/>
            <person name="Eisen J.A."/>
            <person name="Markowitz V."/>
            <person name="Hugenholtz P."/>
            <person name="Kyrpides N.C."/>
            <person name="Klenk H.P."/>
        </authorList>
    </citation>
    <scope>NUCLEOTIDE SEQUENCE [LARGE SCALE GENOMIC DNA]</scope>
    <source>
        <strain evidence="4">DSM 44928 / JCM 14897 / NBRC 102108 / NRRL B-24433 / ID139908</strain>
    </source>
</reference>
<dbReference type="InterPro" id="IPR006119">
    <property type="entry name" value="Resolv_N"/>
</dbReference>
<dbReference type="InterPro" id="IPR011109">
    <property type="entry name" value="DNA_bind_recombinase_dom"/>
</dbReference>
<evidence type="ECO:0000256" key="1">
    <source>
        <dbReference type="SAM" id="MobiDB-lite"/>
    </source>
</evidence>
<name>C7QGG5_CATAD</name>
<evidence type="ECO:0000313" key="3">
    <source>
        <dbReference type="EMBL" id="ACU73010.1"/>
    </source>
</evidence>
<evidence type="ECO:0000259" key="2">
    <source>
        <dbReference type="PROSITE" id="PS51737"/>
    </source>
</evidence>
<dbReference type="InterPro" id="IPR038109">
    <property type="entry name" value="DNA_bind_recomb_sf"/>
</dbReference>
<organism evidence="3 4">
    <name type="scientific">Catenulispora acidiphila (strain DSM 44928 / JCM 14897 / NBRC 102108 / NRRL B-24433 / ID139908)</name>
    <dbReference type="NCBI Taxonomy" id="479433"/>
    <lineage>
        <taxon>Bacteria</taxon>
        <taxon>Bacillati</taxon>
        <taxon>Actinomycetota</taxon>
        <taxon>Actinomycetes</taxon>
        <taxon>Catenulisporales</taxon>
        <taxon>Catenulisporaceae</taxon>
        <taxon>Catenulispora</taxon>
    </lineage>
</organism>
<dbReference type="Pfam" id="PF13408">
    <property type="entry name" value="Zn_ribbon_recom"/>
    <property type="match status" value="1"/>
</dbReference>
<feature type="region of interest" description="Disordered" evidence="1">
    <location>
        <begin position="139"/>
        <end position="170"/>
    </location>
</feature>
<dbReference type="Gene3D" id="3.40.50.1390">
    <property type="entry name" value="Resolvase, N-terminal catalytic domain"/>
    <property type="match status" value="1"/>
</dbReference>
<protein>
    <submittedName>
        <fullName evidence="3">Recombinase</fullName>
    </submittedName>
</protein>
<keyword evidence="4" id="KW-1185">Reference proteome</keyword>
<dbReference type="InterPro" id="IPR050639">
    <property type="entry name" value="SSR_resolvase"/>
</dbReference>
<dbReference type="InParanoid" id="C7QGG5"/>